<proteinExistence type="predicted"/>
<sequence>MRCRLLHRTARVIPRVLIYLCVPVAYTSPPHTHTHTRNHLFVSHERRSHRPSWVHHDTRAVLSIPVVTHDRVTIQSNRAGRNWEEPDERSNLLPPHSRRVTLALPLFSHNEYEMKCQQLPFPLLKFVYFRRPRRPHTGRLCIGKCSSKLESTAKQGSETSVLLNFWNSCRSHKSKIYDVTALNSSSSNSSSGVRGSGVTRGLVTREDGKSGFQLKAASRGNDPIGETERRRDAASSTFDVLPERRRPGKKNPIQASADSLMSRRLKYDGDLQRDGQ</sequence>
<evidence type="ECO:0000313" key="4">
    <source>
        <dbReference type="Proteomes" id="UP000438429"/>
    </source>
</evidence>
<dbReference type="AlphaFoldDB" id="A0A6A4SC72"/>
<accession>A0A6A4SC72</accession>
<feature type="compositionally biased region" description="Basic and acidic residues" evidence="1">
    <location>
        <begin position="265"/>
        <end position="276"/>
    </location>
</feature>
<gene>
    <name evidence="3" type="ORF">F2P81_019541</name>
</gene>
<feature type="chain" id="PRO_5025359487" description="Secreted protein" evidence="2">
    <location>
        <begin position="28"/>
        <end position="276"/>
    </location>
</feature>
<protein>
    <recommendedName>
        <fullName evidence="5">Secreted protein</fullName>
    </recommendedName>
</protein>
<organism evidence="3 4">
    <name type="scientific">Scophthalmus maximus</name>
    <name type="common">Turbot</name>
    <name type="synonym">Psetta maxima</name>
    <dbReference type="NCBI Taxonomy" id="52904"/>
    <lineage>
        <taxon>Eukaryota</taxon>
        <taxon>Metazoa</taxon>
        <taxon>Chordata</taxon>
        <taxon>Craniata</taxon>
        <taxon>Vertebrata</taxon>
        <taxon>Euteleostomi</taxon>
        <taxon>Actinopterygii</taxon>
        <taxon>Neopterygii</taxon>
        <taxon>Teleostei</taxon>
        <taxon>Neoteleostei</taxon>
        <taxon>Acanthomorphata</taxon>
        <taxon>Carangaria</taxon>
        <taxon>Pleuronectiformes</taxon>
        <taxon>Pleuronectoidei</taxon>
        <taxon>Scophthalmidae</taxon>
        <taxon>Scophthalmus</taxon>
    </lineage>
</organism>
<feature type="compositionally biased region" description="Low complexity" evidence="1">
    <location>
        <begin position="182"/>
        <end position="202"/>
    </location>
</feature>
<feature type="region of interest" description="Disordered" evidence="1">
    <location>
        <begin position="182"/>
        <end position="276"/>
    </location>
</feature>
<evidence type="ECO:0008006" key="5">
    <source>
        <dbReference type="Google" id="ProtNLM"/>
    </source>
</evidence>
<dbReference type="EMBL" id="VEVO01000017">
    <property type="protein sequence ID" value="KAF0028454.1"/>
    <property type="molecule type" value="Genomic_DNA"/>
</dbReference>
<keyword evidence="2" id="KW-0732">Signal</keyword>
<reference evidence="3 4" key="1">
    <citation type="submission" date="2019-06" db="EMBL/GenBank/DDBJ databases">
        <title>Draft genomes of female and male turbot (Scophthalmus maximus).</title>
        <authorList>
            <person name="Xu H."/>
            <person name="Xu X.-W."/>
            <person name="Shao C."/>
            <person name="Chen S."/>
        </authorList>
    </citation>
    <scope>NUCLEOTIDE SEQUENCE [LARGE SCALE GENOMIC DNA]</scope>
    <source>
        <strain evidence="3">Ysfricsl-2016a</strain>
        <tissue evidence="3">Blood</tissue>
    </source>
</reference>
<evidence type="ECO:0000313" key="3">
    <source>
        <dbReference type="EMBL" id="KAF0028454.1"/>
    </source>
</evidence>
<dbReference type="Proteomes" id="UP000438429">
    <property type="component" value="Unassembled WGS sequence"/>
</dbReference>
<evidence type="ECO:0000256" key="2">
    <source>
        <dbReference type="SAM" id="SignalP"/>
    </source>
</evidence>
<feature type="signal peptide" evidence="2">
    <location>
        <begin position="1"/>
        <end position="27"/>
    </location>
</feature>
<comment type="caution">
    <text evidence="3">The sequence shown here is derived from an EMBL/GenBank/DDBJ whole genome shotgun (WGS) entry which is preliminary data.</text>
</comment>
<evidence type="ECO:0000256" key="1">
    <source>
        <dbReference type="SAM" id="MobiDB-lite"/>
    </source>
</evidence>
<name>A0A6A4SC72_SCOMX</name>